<name>A0AAP0FVV8_9ASPA</name>
<comment type="caution">
    <text evidence="2">The sequence shown here is derived from an EMBL/GenBank/DDBJ whole genome shotgun (WGS) entry which is preliminary data.</text>
</comment>
<dbReference type="EMBL" id="JBBWWQ010000019">
    <property type="protein sequence ID" value="KAK8918362.1"/>
    <property type="molecule type" value="Genomic_DNA"/>
</dbReference>
<dbReference type="PANTHER" id="PTHR48439:SF1">
    <property type="entry name" value="HEMIMETHYLATED DNA-BINDING DOMAIN-CONTAINING PROTEIN"/>
    <property type="match status" value="1"/>
</dbReference>
<dbReference type="Gene3D" id="2.30.30.390">
    <property type="entry name" value="Hemimethylated DNA-binding domain"/>
    <property type="match status" value="1"/>
</dbReference>
<accession>A0AAP0FVV8</accession>
<dbReference type="SMART" id="SM00992">
    <property type="entry name" value="YccV-like"/>
    <property type="match status" value="1"/>
</dbReference>
<proteinExistence type="predicted"/>
<dbReference type="Proteomes" id="UP001418222">
    <property type="component" value="Unassembled WGS sequence"/>
</dbReference>
<dbReference type="GO" id="GO:0003677">
    <property type="term" value="F:DNA binding"/>
    <property type="evidence" value="ECO:0007669"/>
    <property type="project" value="InterPro"/>
</dbReference>
<dbReference type="Pfam" id="PF02151">
    <property type="entry name" value="UVR"/>
    <property type="match status" value="1"/>
</dbReference>
<sequence>MQGVSVSTMAAPASGGSCRAFTLFRGDLKINNRSCMNPLMDSPFFWRHCMMRLYSINTNGTKRLDSRIRASRLFNGNDKEMDASIEISEATNEEILMFFFQLDLETRIQYALNTEQYEIAQQLRDKLTEVETQLIKQHEDKRGYSRSEAQDKSLHIISLRVNLQKAIDNEKYVDAADLRDEISKLEIESLAVSAKVLAYENASYAYRLGEKVRHKIFGYRAVICGMDPVCCESSSWMGIANVDKLSEGPNQPFYQVLVDVDDDPNLLVAYVAEENLNSIDKPDLGRFDHPYASFLFYGVDTAGDFIPIKQLREKFNRPRHEVPMDTQNGNGDDNV</sequence>
<dbReference type="InterPro" id="IPR036623">
    <property type="entry name" value="Hemimethylated_DNA-bd_sf"/>
</dbReference>
<feature type="domain" description="Hemimethylated DNA-binding" evidence="1">
    <location>
        <begin position="203"/>
        <end position="307"/>
    </location>
</feature>
<dbReference type="AlphaFoldDB" id="A0AAP0FVV8"/>
<dbReference type="InterPro" id="IPR001943">
    <property type="entry name" value="UVR_dom"/>
</dbReference>
<keyword evidence="3" id="KW-1185">Reference proteome</keyword>
<gene>
    <name evidence="2" type="ORF">KSP39_PZI021986</name>
</gene>
<evidence type="ECO:0000313" key="3">
    <source>
        <dbReference type="Proteomes" id="UP001418222"/>
    </source>
</evidence>
<dbReference type="SUPFAM" id="SSF141255">
    <property type="entry name" value="YccV-like"/>
    <property type="match status" value="1"/>
</dbReference>
<dbReference type="PANTHER" id="PTHR48439">
    <property type="entry name" value="HEMIMETHYLATED DNA-BINDING DOMAIN-CONTAINING PROTEIN"/>
    <property type="match status" value="1"/>
</dbReference>
<dbReference type="Pfam" id="PF08755">
    <property type="entry name" value="YccV-like"/>
    <property type="match status" value="1"/>
</dbReference>
<dbReference type="InterPro" id="IPR011722">
    <property type="entry name" value="Hemimethylated_DNA-bd_dom"/>
</dbReference>
<dbReference type="NCBIfam" id="TIGR02097">
    <property type="entry name" value="yccV"/>
    <property type="match status" value="1"/>
</dbReference>
<dbReference type="InterPro" id="IPR053189">
    <property type="entry name" value="Clp_protease_adapter_ClpF"/>
</dbReference>
<evidence type="ECO:0000313" key="2">
    <source>
        <dbReference type="EMBL" id="KAK8918362.1"/>
    </source>
</evidence>
<reference evidence="2 3" key="1">
    <citation type="journal article" date="2022" name="Nat. Plants">
        <title>Genomes of leafy and leafless Platanthera orchids illuminate the evolution of mycoheterotrophy.</title>
        <authorList>
            <person name="Li M.H."/>
            <person name="Liu K.W."/>
            <person name="Li Z."/>
            <person name="Lu H.C."/>
            <person name="Ye Q.L."/>
            <person name="Zhang D."/>
            <person name="Wang J.Y."/>
            <person name="Li Y.F."/>
            <person name="Zhong Z.M."/>
            <person name="Liu X."/>
            <person name="Yu X."/>
            <person name="Liu D.K."/>
            <person name="Tu X.D."/>
            <person name="Liu B."/>
            <person name="Hao Y."/>
            <person name="Liao X.Y."/>
            <person name="Jiang Y.T."/>
            <person name="Sun W.H."/>
            <person name="Chen J."/>
            <person name="Chen Y.Q."/>
            <person name="Ai Y."/>
            <person name="Zhai J.W."/>
            <person name="Wu S.S."/>
            <person name="Zhou Z."/>
            <person name="Hsiao Y.Y."/>
            <person name="Wu W.L."/>
            <person name="Chen Y.Y."/>
            <person name="Lin Y.F."/>
            <person name="Hsu J.L."/>
            <person name="Li C.Y."/>
            <person name="Wang Z.W."/>
            <person name="Zhao X."/>
            <person name="Zhong W.Y."/>
            <person name="Ma X.K."/>
            <person name="Ma L."/>
            <person name="Huang J."/>
            <person name="Chen G.Z."/>
            <person name="Huang M.Z."/>
            <person name="Huang L."/>
            <person name="Peng D.H."/>
            <person name="Luo Y.B."/>
            <person name="Zou S.Q."/>
            <person name="Chen S.P."/>
            <person name="Lan S."/>
            <person name="Tsai W.C."/>
            <person name="Van de Peer Y."/>
            <person name="Liu Z.J."/>
        </authorList>
    </citation>
    <scope>NUCLEOTIDE SEQUENCE [LARGE SCALE GENOMIC DNA]</scope>
    <source>
        <tissue evidence="2">Leaf</tissue>
    </source>
</reference>
<evidence type="ECO:0000259" key="1">
    <source>
        <dbReference type="SMART" id="SM00992"/>
    </source>
</evidence>
<organism evidence="2 3">
    <name type="scientific">Platanthera zijinensis</name>
    <dbReference type="NCBI Taxonomy" id="2320716"/>
    <lineage>
        <taxon>Eukaryota</taxon>
        <taxon>Viridiplantae</taxon>
        <taxon>Streptophyta</taxon>
        <taxon>Embryophyta</taxon>
        <taxon>Tracheophyta</taxon>
        <taxon>Spermatophyta</taxon>
        <taxon>Magnoliopsida</taxon>
        <taxon>Liliopsida</taxon>
        <taxon>Asparagales</taxon>
        <taxon>Orchidaceae</taxon>
        <taxon>Orchidoideae</taxon>
        <taxon>Orchideae</taxon>
        <taxon>Orchidinae</taxon>
        <taxon>Platanthera</taxon>
    </lineage>
</organism>
<protein>
    <recommendedName>
        <fullName evidence="1">Hemimethylated DNA-binding domain-containing protein</fullName>
    </recommendedName>
</protein>